<protein>
    <submittedName>
        <fullName evidence="4">Uncharacterized protein</fullName>
    </submittedName>
</protein>
<gene>
    <name evidence="4" type="ORF">F5878DRAFT_577247</name>
</gene>
<dbReference type="GO" id="GO:0043386">
    <property type="term" value="P:mycotoxin biosynthetic process"/>
    <property type="evidence" value="ECO:0007669"/>
    <property type="project" value="InterPro"/>
</dbReference>
<organism evidence="4 5">
    <name type="scientific">Lentinula raphanica</name>
    <dbReference type="NCBI Taxonomy" id="153919"/>
    <lineage>
        <taxon>Eukaryota</taxon>
        <taxon>Fungi</taxon>
        <taxon>Dikarya</taxon>
        <taxon>Basidiomycota</taxon>
        <taxon>Agaricomycotina</taxon>
        <taxon>Agaricomycetes</taxon>
        <taxon>Agaricomycetidae</taxon>
        <taxon>Agaricales</taxon>
        <taxon>Marasmiineae</taxon>
        <taxon>Omphalotaceae</taxon>
        <taxon>Lentinula</taxon>
    </lineage>
</organism>
<evidence type="ECO:0000313" key="5">
    <source>
        <dbReference type="Proteomes" id="UP001163846"/>
    </source>
</evidence>
<reference evidence="4" key="1">
    <citation type="submission" date="2022-08" db="EMBL/GenBank/DDBJ databases">
        <authorList>
            <consortium name="DOE Joint Genome Institute"/>
            <person name="Min B."/>
            <person name="Riley R."/>
            <person name="Sierra-Patev S."/>
            <person name="Naranjo-Ortiz M."/>
            <person name="Looney B."/>
            <person name="Konkel Z."/>
            <person name="Slot J.C."/>
            <person name="Sakamoto Y."/>
            <person name="Steenwyk J.L."/>
            <person name="Rokas A."/>
            <person name="Carro J."/>
            <person name="Camarero S."/>
            <person name="Ferreira P."/>
            <person name="Molpeceres G."/>
            <person name="Ruiz-Duenas F.J."/>
            <person name="Serrano A."/>
            <person name="Henrissat B."/>
            <person name="Drula E."/>
            <person name="Hughes K.W."/>
            <person name="Mata J.L."/>
            <person name="Ishikawa N.K."/>
            <person name="Vargas-Isla R."/>
            <person name="Ushijima S."/>
            <person name="Smith C.A."/>
            <person name="Ahrendt S."/>
            <person name="Andreopoulos W."/>
            <person name="He G."/>
            <person name="Labutti K."/>
            <person name="Lipzen A."/>
            <person name="Ng V."/>
            <person name="Sandor L."/>
            <person name="Barry K."/>
            <person name="Martinez A.T."/>
            <person name="Xiao Y."/>
            <person name="Gibbons J.G."/>
            <person name="Terashima K."/>
            <person name="Hibbett D.S."/>
            <person name="Grigoriev I.V."/>
        </authorList>
    </citation>
    <scope>NUCLEOTIDE SEQUENCE</scope>
    <source>
        <strain evidence="4">TFB9207</strain>
    </source>
</reference>
<proteinExistence type="inferred from homology"/>
<dbReference type="InterPro" id="IPR021765">
    <property type="entry name" value="UstYa-like"/>
</dbReference>
<evidence type="ECO:0000256" key="1">
    <source>
        <dbReference type="ARBA" id="ARBA00004685"/>
    </source>
</evidence>
<evidence type="ECO:0000256" key="3">
    <source>
        <dbReference type="ARBA" id="ARBA00035112"/>
    </source>
</evidence>
<dbReference type="EMBL" id="MU806015">
    <property type="protein sequence ID" value="KAJ3842173.1"/>
    <property type="molecule type" value="Genomic_DNA"/>
</dbReference>
<comment type="caution">
    <text evidence="4">The sequence shown here is derived from an EMBL/GenBank/DDBJ whole genome shotgun (WGS) entry which is preliminary data.</text>
</comment>
<dbReference type="AlphaFoldDB" id="A0AA38PGE3"/>
<name>A0AA38PGE3_9AGAR</name>
<comment type="pathway">
    <text evidence="1">Mycotoxin biosynthesis.</text>
</comment>
<dbReference type="Proteomes" id="UP001163846">
    <property type="component" value="Unassembled WGS sequence"/>
</dbReference>
<dbReference type="Pfam" id="PF11807">
    <property type="entry name" value="UstYa"/>
    <property type="match status" value="1"/>
</dbReference>
<comment type="similarity">
    <text evidence="3">Belongs to the ustYa family.</text>
</comment>
<dbReference type="PANTHER" id="PTHR33365">
    <property type="entry name" value="YALI0B05434P"/>
    <property type="match status" value="1"/>
</dbReference>
<dbReference type="PANTHER" id="PTHR33365:SF11">
    <property type="entry name" value="TAT PATHWAY SIGNAL SEQUENCE"/>
    <property type="match status" value="1"/>
</dbReference>
<evidence type="ECO:0000256" key="2">
    <source>
        <dbReference type="ARBA" id="ARBA00023002"/>
    </source>
</evidence>
<dbReference type="GO" id="GO:0016491">
    <property type="term" value="F:oxidoreductase activity"/>
    <property type="evidence" value="ECO:0007669"/>
    <property type="project" value="UniProtKB-KW"/>
</dbReference>
<evidence type="ECO:0000313" key="4">
    <source>
        <dbReference type="EMBL" id="KAJ3842173.1"/>
    </source>
</evidence>
<keyword evidence="5" id="KW-1185">Reference proteome</keyword>
<keyword evidence="2" id="KW-0560">Oxidoreductase</keyword>
<accession>A0AA38PGE3</accession>
<sequence>MISIPSHQSLWFIVLISFLLTSMLNVYSIHKIRTSQAVQNPPIIPLALELPLPLNPVVLNFLFAQHYEITNDTEWATLIPDKGTHVHLPSHHSSQEFEVALYHDLHCLNIIRSVFVSMRDGSTAHSPEAEQCLGTIRQAILCTADVTLEPAELVCYDDDESDGGLEEEEKEWCTNVGPEASGNNVDHRCRDWVQVREFVQKNQKNQRNQND</sequence>